<keyword evidence="1 6" id="KW-0963">Cytoplasm</keyword>
<keyword evidence="12" id="KW-1185">Reference proteome</keyword>
<dbReference type="GO" id="GO:0000156">
    <property type="term" value="F:phosphorelay response regulator activity"/>
    <property type="evidence" value="ECO:0007669"/>
    <property type="project" value="InterPro"/>
</dbReference>
<protein>
    <recommendedName>
        <fullName evidence="6">Protein-glutamate methylesterase/protein-glutamine glutaminase</fullName>
        <ecNumber evidence="6">3.1.1.61</ecNumber>
        <ecNumber evidence="6">3.5.1.44</ecNumber>
    </recommendedName>
</protein>
<dbReference type="Proteomes" id="UP000187338">
    <property type="component" value="Unassembled WGS sequence"/>
</dbReference>
<dbReference type="Gene3D" id="3.40.50.180">
    <property type="entry name" value="Methylesterase CheB, C-terminal domain"/>
    <property type="match status" value="1"/>
</dbReference>
<keyword evidence="2 6" id="KW-0145">Chemotaxis</keyword>
<dbReference type="NCBIfam" id="NF009206">
    <property type="entry name" value="PRK12555.1"/>
    <property type="match status" value="1"/>
</dbReference>
<dbReference type="OrthoDB" id="9793421at2"/>
<sequence>MSKIRVLIVDDSALMRKYLREILEQDPEIEVIAVARNGREAVEKALELSPDVITMDINMPEMDGLTAIQYIMLHRPTPIIVISSLTQKGALTTFEALELGAVDYVAKPDGTVSLKIKEVAEEILQKIKAVAKSRGVVRLKARKERPLVQEVPKTRPVSPNTGFKKLILIGVSTGGPKALMEIIPRLPGDLDAAVVIIQHMPENFTASFAARLNNYSELYVKEAEDGESLERGKVLVARGGINLKLERKLGTNVVRVRYTPLPRETIYWPSVDVAFRSALTVIEPHRIIAVLLTGMGDDGAQAMVEIKQKGGYTIAESEETAVVWGMPREAIERGGATEVLPVYQIADRLVELVR</sequence>
<dbReference type="InterPro" id="IPR035909">
    <property type="entry name" value="CheB_C"/>
</dbReference>
<comment type="catalytic activity">
    <reaction evidence="6">
        <text>L-glutaminyl-[protein] + H2O = L-glutamyl-[protein] + NH4(+)</text>
        <dbReference type="Rhea" id="RHEA:16441"/>
        <dbReference type="Rhea" id="RHEA-COMP:10207"/>
        <dbReference type="Rhea" id="RHEA-COMP:10208"/>
        <dbReference type="ChEBI" id="CHEBI:15377"/>
        <dbReference type="ChEBI" id="CHEBI:28938"/>
        <dbReference type="ChEBI" id="CHEBI:29973"/>
        <dbReference type="ChEBI" id="CHEBI:30011"/>
        <dbReference type="EC" id="3.5.1.44"/>
    </reaction>
</comment>
<dbReference type="GO" id="GO:0050568">
    <property type="term" value="F:protein-glutamine glutaminase activity"/>
    <property type="evidence" value="ECO:0007669"/>
    <property type="project" value="UniProtKB-UniRule"/>
</dbReference>
<evidence type="ECO:0000256" key="4">
    <source>
        <dbReference type="ARBA" id="ARBA00024867"/>
    </source>
</evidence>
<dbReference type="STRING" id="661089.ciss_21300"/>
<dbReference type="PROSITE" id="PS50122">
    <property type="entry name" value="CHEB"/>
    <property type="match status" value="1"/>
</dbReference>
<dbReference type="SUPFAM" id="SSF52172">
    <property type="entry name" value="CheY-like"/>
    <property type="match status" value="1"/>
</dbReference>
<dbReference type="GO" id="GO:0005737">
    <property type="term" value="C:cytoplasm"/>
    <property type="evidence" value="ECO:0007669"/>
    <property type="project" value="UniProtKB-SubCell"/>
</dbReference>
<comment type="similarity">
    <text evidence="6">Belongs to the CheB family.</text>
</comment>
<dbReference type="EC" id="3.5.1.44" evidence="6"/>
<dbReference type="CDD" id="cd17541">
    <property type="entry name" value="REC_CheB-like"/>
    <property type="match status" value="1"/>
</dbReference>
<feature type="domain" description="Response regulatory" evidence="9">
    <location>
        <begin position="5"/>
        <end position="122"/>
    </location>
</feature>
<proteinExistence type="inferred from homology"/>
<dbReference type="EMBL" id="BDJL01000132">
    <property type="protein sequence ID" value="GAV26197.1"/>
    <property type="molecule type" value="Genomic_DNA"/>
</dbReference>
<comment type="function">
    <text evidence="4">May play the central regulatory role in sporulation. It may be an element of the effector pathway responsible for the activation of sporulation genes in response to nutritional stress. Spo0A may act in concert with spo0H (a sigma factor) to control the expression of some genes that are critical to the sporulation process.</text>
</comment>
<dbReference type="HAMAP" id="MF_00099">
    <property type="entry name" value="CheB_chemtxs"/>
    <property type="match status" value="1"/>
</dbReference>
<evidence type="ECO:0000256" key="5">
    <source>
        <dbReference type="ARBA" id="ARBA00048267"/>
    </source>
</evidence>
<dbReference type="RefSeq" id="WP_075866359.1">
    <property type="nucleotide sequence ID" value="NZ_BDJL01000132.1"/>
</dbReference>
<evidence type="ECO:0000256" key="2">
    <source>
        <dbReference type="ARBA" id="ARBA00022500"/>
    </source>
</evidence>
<dbReference type="PIRSF" id="PIRSF000876">
    <property type="entry name" value="RR_chemtxs_CheB"/>
    <property type="match status" value="1"/>
</dbReference>
<comment type="catalytic activity">
    <reaction evidence="5 6">
        <text>[protein]-L-glutamate 5-O-methyl ester + H2O = L-glutamyl-[protein] + methanol + H(+)</text>
        <dbReference type="Rhea" id="RHEA:23236"/>
        <dbReference type="Rhea" id="RHEA-COMP:10208"/>
        <dbReference type="Rhea" id="RHEA-COMP:10311"/>
        <dbReference type="ChEBI" id="CHEBI:15377"/>
        <dbReference type="ChEBI" id="CHEBI:15378"/>
        <dbReference type="ChEBI" id="CHEBI:17790"/>
        <dbReference type="ChEBI" id="CHEBI:29973"/>
        <dbReference type="ChEBI" id="CHEBI:82795"/>
        <dbReference type="EC" id="3.1.1.61"/>
    </reaction>
</comment>
<evidence type="ECO:0000256" key="6">
    <source>
        <dbReference type="HAMAP-Rule" id="MF_00099"/>
    </source>
</evidence>
<dbReference type="PROSITE" id="PS50110">
    <property type="entry name" value="RESPONSE_REGULATORY"/>
    <property type="match status" value="1"/>
</dbReference>
<dbReference type="EC" id="3.1.1.61" evidence="6"/>
<comment type="function">
    <text evidence="6">Involved in chemotaxis. Part of a chemotaxis signal transduction system that modulates chemotaxis in response to various stimuli. Catalyzes the demethylation of specific methylglutamate residues introduced into the chemoreceptors (methyl-accepting chemotaxis proteins or MCP) by CheR. Also mediates the irreversible deamidation of specific glutamine residues to glutamic acid.</text>
</comment>
<dbReference type="GO" id="GO:0008984">
    <property type="term" value="F:protein-glutamate methylesterase activity"/>
    <property type="evidence" value="ECO:0007669"/>
    <property type="project" value="UniProtKB-UniRule"/>
</dbReference>
<feature type="active site" evidence="6 7">
    <location>
        <position position="199"/>
    </location>
</feature>
<evidence type="ECO:0000313" key="12">
    <source>
        <dbReference type="Proteomes" id="UP000187338"/>
    </source>
</evidence>
<comment type="PTM">
    <text evidence="6">Phosphorylated by CheA. Phosphorylation of the N-terminal regulatory domain activates the methylesterase activity.</text>
</comment>
<dbReference type="SUPFAM" id="SSF52738">
    <property type="entry name" value="Methylesterase CheB, C-terminal domain"/>
    <property type="match status" value="1"/>
</dbReference>
<evidence type="ECO:0000256" key="8">
    <source>
        <dbReference type="PROSITE-ProRule" id="PRU00169"/>
    </source>
</evidence>
<evidence type="ECO:0000313" key="11">
    <source>
        <dbReference type="EMBL" id="GAV26197.1"/>
    </source>
</evidence>
<dbReference type="GO" id="GO:0006935">
    <property type="term" value="P:chemotaxis"/>
    <property type="evidence" value="ECO:0007669"/>
    <property type="project" value="UniProtKB-UniRule"/>
</dbReference>
<dbReference type="InterPro" id="IPR008248">
    <property type="entry name" value="CheB-like"/>
</dbReference>
<evidence type="ECO:0000256" key="1">
    <source>
        <dbReference type="ARBA" id="ARBA00022490"/>
    </source>
</evidence>
<evidence type="ECO:0000259" key="10">
    <source>
        <dbReference type="PROSITE" id="PS50122"/>
    </source>
</evidence>
<dbReference type="PANTHER" id="PTHR42872">
    <property type="entry name" value="PROTEIN-GLUTAMATE METHYLESTERASE/PROTEIN-GLUTAMINE GLUTAMINASE"/>
    <property type="match status" value="1"/>
</dbReference>
<dbReference type="PANTHER" id="PTHR42872:SF6">
    <property type="entry name" value="PROTEIN-GLUTAMATE METHYLESTERASE_PROTEIN-GLUTAMINE GLUTAMINASE"/>
    <property type="match status" value="1"/>
</dbReference>
<evidence type="ECO:0000256" key="7">
    <source>
        <dbReference type="PROSITE-ProRule" id="PRU00050"/>
    </source>
</evidence>
<dbReference type="Pfam" id="PF00072">
    <property type="entry name" value="Response_reg"/>
    <property type="match status" value="1"/>
</dbReference>
<comment type="subcellular location">
    <subcellularLocation>
        <location evidence="6">Cytoplasm</location>
    </subcellularLocation>
</comment>
<feature type="modified residue" description="4-aspartylphosphate" evidence="6 8">
    <location>
        <position position="56"/>
    </location>
</feature>
<dbReference type="SMART" id="SM00448">
    <property type="entry name" value="REC"/>
    <property type="match status" value="1"/>
</dbReference>
<keyword evidence="3 6" id="KW-0378">Hydrolase</keyword>
<dbReference type="Gene3D" id="3.40.50.2300">
    <property type="match status" value="1"/>
</dbReference>
<dbReference type="InterPro" id="IPR001789">
    <property type="entry name" value="Sig_transdc_resp-reg_receiver"/>
</dbReference>
<dbReference type="InterPro" id="IPR011006">
    <property type="entry name" value="CheY-like_superfamily"/>
</dbReference>
<comment type="domain">
    <text evidence="6">Contains a C-terminal catalytic domain, and an N-terminal region which modulates catalytic activity.</text>
</comment>
<feature type="active site" evidence="6 7">
    <location>
        <position position="298"/>
    </location>
</feature>
<dbReference type="InterPro" id="IPR000673">
    <property type="entry name" value="Sig_transdc_resp-reg_Me-estase"/>
</dbReference>
<evidence type="ECO:0000259" key="9">
    <source>
        <dbReference type="PROSITE" id="PS50110"/>
    </source>
</evidence>
<gene>
    <name evidence="6" type="primary">cheB</name>
    <name evidence="11" type="ORF">ciss_21300</name>
</gene>
<comment type="caution">
    <text evidence="11">The sequence shown here is derived from an EMBL/GenBank/DDBJ whole genome shotgun (WGS) entry which is preliminary data.</text>
</comment>
<feature type="domain" description="CheB-type methylesterase" evidence="10">
    <location>
        <begin position="159"/>
        <end position="354"/>
    </location>
</feature>
<dbReference type="AlphaFoldDB" id="A0A1L8D526"/>
<dbReference type="CDD" id="cd16432">
    <property type="entry name" value="CheB_Rec"/>
    <property type="match status" value="1"/>
</dbReference>
<organism evidence="11 12">
    <name type="scientific">Carboxydothermus islandicus</name>
    <dbReference type="NCBI Taxonomy" id="661089"/>
    <lineage>
        <taxon>Bacteria</taxon>
        <taxon>Bacillati</taxon>
        <taxon>Bacillota</taxon>
        <taxon>Clostridia</taxon>
        <taxon>Thermoanaerobacterales</taxon>
        <taxon>Thermoanaerobacteraceae</taxon>
        <taxon>Carboxydothermus</taxon>
    </lineage>
</organism>
<dbReference type="Pfam" id="PF01339">
    <property type="entry name" value="CheB_methylest"/>
    <property type="match status" value="1"/>
</dbReference>
<reference evidence="12" key="1">
    <citation type="submission" date="2016-12" db="EMBL/GenBank/DDBJ databases">
        <title>Draft Genome Sequences od Carboxydothermus pertinax and islandicus, Hydrogenogenic Carboxydotrophic Bacteria.</title>
        <authorList>
            <person name="Fukuyama Y."/>
            <person name="Ohmae K."/>
            <person name="Yoneda Y."/>
            <person name="Yoshida T."/>
            <person name="Sako Y."/>
        </authorList>
    </citation>
    <scope>NUCLEOTIDE SEQUENCE [LARGE SCALE GENOMIC DNA]</scope>
    <source>
        <strain evidence="12">SET</strain>
    </source>
</reference>
<keyword evidence="6 8" id="KW-0597">Phosphoprotein</keyword>
<evidence type="ECO:0000256" key="3">
    <source>
        <dbReference type="ARBA" id="ARBA00022801"/>
    </source>
</evidence>
<name>A0A1L8D526_9THEO</name>
<accession>A0A1L8D526</accession>
<feature type="active site" evidence="6 7">
    <location>
        <position position="172"/>
    </location>
</feature>
<dbReference type="NCBIfam" id="NF001965">
    <property type="entry name" value="PRK00742.1"/>
    <property type="match status" value="1"/>
</dbReference>